<sequence>MFDRTHVHVHRPAGPSYVRVDEHRAPTDESVKLLKEFEKEAQEKVDKSVRLESNLLRGVVHAGIHHLSHDRQFDFHFELNGKRYKFSSTIPIHLDRQSRVEKLIGDISAQLAEELVSQMFKQSPEAYKVLFDER</sequence>
<protein>
    <submittedName>
        <fullName evidence="1">Uncharacterized protein</fullName>
    </submittedName>
</protein>
<keyword evidence="2" id="KW-1185">Reference proteome</keyword>
<evidence type="ECO:0000313" key="2">
    <source>
        <dbReference type="Proteomes" id="UP000646667"/>
    </source>
</evidence>
<name>A0A7S5RAM6_9CAUD</name>
<evidence type="ECO:0000313" key="1">
    <source>
        <dbReference type="EMBL" id="QIG74002.1"/>
    </source>
</evidence>
<proteinExistence type="predicted"/>
<gene>
    <name evidence="1" type="ORF">EVC06_227</name>
</gene>
<dbReference type="Proteomes" id="UP000646667">
    <property type="component" value="Segment"/>
</dbReference>
<dbReference type="EMBL" id="MN988534">
    <property type="protein sequence ID" value="QIG74002.1"/>
    <property type="molecule type" value="Genomic_DNA"/>
</dbReference>
<organism evidence="1 2">
    <name type="scientific">Rhizobium phage RHph_N34</name>
    <dbReference type="NCBI Taxonomy" id="2509586"/>
    <lineage>
        <taxon>Viruses</taxon>
        <taxon>Duplodnaviria</taxon>
        <taxon>Heunggongvirae</taxon>
        <taxon>Uroviricota</taxon>
        <taxon>Caudoviricetes</taxon>
        <taxon>Pootjesviridae</taxon>
        <taxon>Staniewskivirinae</taxon>
        <taxon>Trinifflemingvirus</taxon>
        <taxon>Trinifflemingvirus N34</taxon>
    </lineage>
</organism>
<reference evidence="1 2" key="1">
    <citation type="submission" date="2020-01" db="EMBL/GenBank/DDBJ databases">
        <title>Patterns of diversity and host range of bacteriophage communities associated with bean-nodulatin bacteria.</title>
        <authorList>
            <person name="Vann Cauwenberghe J."/>
            <person name="Santamaria R.I."/>
            <person name="Bustos P."/>
            <person name="Juarez S."/>
            <person name="Gonzalez V."/>
        </authorList>
    </citation>
    <scope>NUCLEOTIDE SEQUENCE [LARGE SCALE GENOMIC DNA]</scope>
    <source>
        <strain evidence="2">RHph</strain>
    </source>
</reference>
<accession>A0A7S5RAM6</accession>